<dbReference type="Proteomes" id="UP001165083">
    <property type="component" value="Unassembled WGS sequence"/>
</dbReference>
<feature type="compositionally biased region" description="Basic residues" evidence="1">
    <location>
        <begin position="349"/>
        <end position="366"/>
    </location>
</feature>
<name>A0A9W6TJH7_9STRA</name>
<organism evidence="2 3">
    <name type="scientific">Phytophthora lilii</name>
    <dbReference type="NCBI Taxonomy" id="2077276"/>
    <lineage>
        <taxon>Eukaryota</taxon>
        <taxon>Sar</taxon>
        <taxon>Stramenopiles</taxon>
        <taxon>Oomycota</taxon>
        <taxon>Peronosporomycetes</taxon>
        <taxon>Peronosporales</taxon>
        <taxon>Peronosporaceae</taxon>
        <taxon>Phytophthora</taxon>
    </lineage>
</organism>
<evidence type="ECO:0000256" key="1">
    <source>
        <dbReference type="SAM" id="MobiDB-lite"/>
    </source>
</evidence>
<reference evidence="2" key="1">
    <citation type="submission" date="2023-04" db="EMBL/GenBank/DDBJ databases">
        <title>Phytophthora lilii NBRC 32176.</title>
        <authorList>
            <person name="Ichikawa N."/>
            <person name="Sato H."/>
            <person name="Tonouchi N."/>
        </authorList>
    </citation>
    <scope>NUCLEOTIDE SEQUENCE</scope>
    <source>
        <strain evidence="2">NBRC 32176</strain>
    </source>
</reference>
<dbReference type="EMBL" id="BSXW01000152">
    <property type="protein sequence ID" value="GMF13300.1"/>
    <property type="molecule type" value="Genomic_DNA"/>
</dbReference>
<protein>
    <submittedName>
        <fullName evidence="2">Unnamed protein product</fullName>
    </submittedName>
</protein>
<sequence>MGMLGNLRLAVAFKLKVGERAGLHLLDDGGLGVLVVERHAVLMQPGEGPTLFHAELRLTLLDGVAREIRVHACLAELLHGVQGARDAHGKVVQTDGAQRYQQRQETHNGRHEQPPLVAPHGLDHLVGGVAWTQPRCEHGHLHAFEHARLDEGRTDHREVDAVLAQRAQLLPQMAHEPVRRELGGAVVHHVGEAEERPGAADAHDVPSVALDHVGQEGAHGPEVRERVDGERALDGRVRRREQRLAAHDAGVVDEDVDEAELLEHLASGPIHLAAVAHVHLEEVRFSASGETRDLANDLEAAGDVDVPDEHHGAELREADRQHAAEPHGAARDQHHLSRHRLLRPQPVERHRRRTRKCRRTDRHAYQ</sequence>
<accession>A0A9W6TJH7</accession>
<keyword evidence="3" id="KW-1185">Reference proteome</keyword>
<evidence type="ECO:0000313" key="2">
    <source>
        <dbReference type="EMBL" id="GMF13300.1"/>
    </source>
</evidence>
<feature type="region of interest" description="Disordered" evidence="1">
    <location>
        <begin position="319"/>
        <end position="366"/>
    </location>
</feature>
<evidence type="ECO:0000313" key="3">
    <source>
        <dbReference type="Proteomes" id="UP001165083"/>
    </source>
</evidence>
<dbReference type="AlphaFoldDB" id="A0A9W6TJH7"/>
<comment type="caution">
    <text evidence="2">The sequence shown here is derived from an EMBL/GenBank/DDBJ whole genome shotgun (WGS) entry which is preliminary data.</text>
</comment>
<gene>
    <name evidence="2" type="ORF">Plil01_000378700</name>
</gene>
<feature type="compositionally biased region" description="Basic and acidic residues" evidence="1">
    <location>
        <begin position="319"/>
        <end position="335"/>
    </location>
</feature>
<proteinExistence type="predicted"/>